<dbReference type="Proteomes" id="UP000663824">
    <property type="component" value="Unassembled WGS sequence"/>
</dbReference>
<feature type="transmembrane region" description="Helical" evidence="1">
    <location>
        <begin position="159"/>
        <end position="181"/>
    </location>
</feature>
<sequence length="367" mass="41419">MMAQHQNELDEFEPTIIPSDPLILIPAISKENLEKETTWTRRFSGIFYTLFASFLFVSATFTIKKIGVDLLDALLLRMILQATIMFSFVVYNKYTLVAHQPRELFLQILCASTDALGFFLYFLAVRYVELSDVNTLAYTRVVWTVVLSVIVYRERPSIGTLLALPLTLLGVVLVTQPTFLFPSAQSSANTVNYRLRVLGFIMAITCALTSALNVLSYKQLISTSKQIKPSVINFQFSFTVCLFLIANQFYKVFYLKSVTSLSYFISWPYLLSSIVCLISILGSILIQKGIKREHPAVFSLLSAADIIYALILQNIFTSVRSNFYALLGSALIISSVVLIGISKIMNERARHDKIKRNNNANNENEKC</sequence>
<evidence type="ECO:0000313" key="8">
    <source>
        <dbReference type="EMBL" id="CAF4066970.1"/>
    </source>
</evidence>
<organism evidence="3 9">
    <name type="scientific">Rotaria magnacalcarata</name>
    <dbReference type="NCBI Taxonomy" id="392030"/>
    <lineage>
        <taxon>Eukaryota</taxon>
        <taxon>Metazoa</taxon>
        <taxon>Spiralia</taxon>
        <taxon>Gnathifera</taxon>
        <taxon>Rotifera</taxon>
        <taxon>Eurotatoria</taxon>
        <taxon>Bdelloidea</taxon>
        <taxon>Philodinida</taxon>
        <taxon>Philodinidae</taxon>
        <taxon>Rotaria</taxon>
    </lineage>
</organism>
<evidence type="ECO:0000313" key="4">
    <source>
        <dbReference type="EMBL" id="CAF1646390.1"/>
    </source>
</evidence>
<evidence type="ECO:0000313" key="5">
    <source>
        <dbReference type="EMBL" id="CAF2132170.1"/>
    </source>
</evidence>
<dbReference type="Proteomes" id="UP000663855">
    <property type="component" value="Unassembled WGS sequence"/>
</dbReference>
<evidence type="ECO:0000313" key="9">
    <source>
        <dbReference type="Proteomes" id="UP000663855"/>
    </source>
</evidence>
<dbReference type="Gene3D" id="1.10.3730.20">
    <property type="match status" value="1"/>
</dbReference>
<dbReference type="InterPro" id="IPR037185">
    <property type="entry name" value="EmrE-like"/>
</dbReference>
<dbReference type="OrthoDB" id="306876at2759"/>
<dbReference type="EMBL" id="CAJNRE010014893">
    <property type="protein sequence ID" value="CAF2132170.1"/>
    <property type="molecule type" value="Genomic_DNA"/>
</dbReference>
<dbReference type="Pfam" id="PF00892">
    <property type="entry name" value="EamA"/>
    <property type="match status" value="1"/>
</dbReference>
<feature type="transmembrane region" description="Helical" evidence="1">
    <location>
        <begin position="298"/>
        <end position="316"/>
    </location>
</feature>
<evidence type="ECO:0000313" key="7">
    <source>
        <dbReference type="EMBL" id="CAF3919840.1"/>
    </source>
</evidence>
<keyword evidence="1" id="KW-1133">Transmembrane helix</keyword>
<comment type="caution">
    <text evidence="3">The sequence shown here is derived from an EMBL/GenBank/DDBJ whole genome shotgun (WGS) entry which is preliminary data.</text>
</comment>
<evidence type="ECO:0000313" key="3">
    <source>
        <dbReference type="EMBL" id="CAF1459188.1"/>
    </source>
</evidence>
<feature type="transmembrane region" description="Helical" evidence="1">
    <location>
        <begin position="45"/>
        <end position="63"/>
    </location>
</feature>
<name>A0A815Q920_9BILA</name>
<dbReference type="InterPro" id="IPR000620">
    <property type="entry name" value="EamA_dom"/>
</dbReference>
<feature type="transmembrane region" description="Helical" evidence="1">
    <location>
        <begin position="193"/>
        <end position="215"/>
    </location>
</feature>
<dbReference type="EMBL" id="CAJOBH010002715">
    <property type="protein sequence ID" value="CAF3919840.1"/>
    <property type="molecule type" value="Genomic_DNA"/>
</dbReference>
<proteinExistence type="predicted"/>
<dbReference type="GO" id="GO:0016020">
    <property type="term" value="C:membrane"/>
    <property type="evidence" value="ECO:0007669"/>
    <property type="project" value="InterPro"/>
</dbReference>
<feature type="transmembrane region" description="Helical" evidence="1">
    <location>
        <begin position="267"/>
        <end position="286"/>
    </location>
</feature>
<feature type="domain" description="EamA" evidence="2">
    <location>
        <begin position="44"/>
        <end position="175"/>
    </location>
</feature>
<evidence type="ECO:0000313" key="6">
    <source>
        <dbReference type="EMBL" id="CAF3827325.1"/>
    </source>
</evidence>
<reference evidence="3" key="1">
    <citation type="submission" date="2021-02" db="EMBL/GenBank/DDBJ databases">
        <authorList>
            <person name="Nowell W R."/>
        </authorList>
    </citation>
    <scope>NUCLEOTIDE SEQUENCE</scope>
</reference>
<dbReference type="PANTHER" id="PTHR22911:SF137">
    <property type="entry name" value="SOLUTE CARRIER FAMILY 35 MEMBER G2-RELATED"/>
    <property type="match status" value="1"/>
</dbReference>
<dbReference type="EMBL" id="CAJOBJ010000507">
    <property type="protein sequence ID" value="CAF3827325.1"/>
    <property type="molecule type" value="Genomic_DNA"/>
</dbReference>
<gene>
    <name evidence="7" type="ORF">BYL167_LOCUS9438</name>
    <name evidence="3" type="ORF">CJN711_LOCUS25002</name>
    <name evidence="6" type="ORF">GIL414_LOCUS2586</name>
    <name evidence="4" type="ORF">KQP761_LOCUS29086</name>
    <name evidence="5" type="ORF">MBJ925_LOCUS27808</name>
    <name evidence="8" type="ORF">SMN809_LOCUS15519</name>
</gene>
<dbReference type="AlphaFoldDB" id="A0A815Q920"/>
<accession>A0A815Q920</accession>
<feature type="transmembrane region" description="Helical" evidence="1">
    <location>
        <begin position="104"/>
        <end position="123"/>
    </location>
</feature>
<dbReference type="Proteomes" id="UP000681967">
    <property type="component" value="Unassembled WGS sequence"/>
</dbReference>
<dbReference type="EMBL" id="CAJNOV010011739">
    <property type="protein sequence ID" value="CAF1459188.1"/>
    <property type="molecule type" value="Genomic_DNA"/>
</dbReference>
<keyword evidence="1" id="KW-0812">Transmembrane</keyword>
<evidence type="ECO:0000259" key="2">
    <source>
        <dbReference type="Pfam" id="PF00892"/>
    </source>
</evidence>
<dbReference type="Proteomes" id="UP000676336">
    <property type="component" value="Unassembled WGS sequence"/>
</dbReference>
<feature type="transmembrane region" description="Helical" evidence="1">
    <location>
        <begin position="322"/>
        <end position="341"/>
    </location>
</feature>
<dbReference type="SUPFAM" id="SSF103481">
    <property type="entry name" value="Multidrug resistance efflux transporter EmrE"/>
    <property type="match status" value="1"/>
</dbReference>
<evidence type="ECO:0000256" key="1">
    <source>
        <dbReference type="SAM" id="Phobius"/>
    </source>
</evidence>
<dbReference type="EMBL" id="CAJNOW010015956">
    <property type="protein sequence ID" value="CAF1646390.1"/>
    <property type="molecule type" value="Genomic_DNA"/>
</dbReference>
<dbReference type="Proteomes" id="UP000681720">
    <property type="component" value="Unassembled WGS sequence"/>
</dbReference>
<dbReference type="EMBL" id="CAJOBI010006703">
    <property type="protein sequence ID" value="CAF4066970.1"/>
    <property type="molecule type" value="Genomic_DNA"/>
</dbReference>
<feature type="transmembrane region" description="Helical" evidence="1">
    <location>
        <begin position="135"/>
        <end position="152"/>
    </location>
</feature>
<dbReference type="Proteomes" id="UP000663834">
    <property type="component" value="Unassembled WGS sequence"/>
</dbReference>
<feature type="transmembrane region" description="Helical" evidence="1">
    <location>
        <begin position="75"/>
        <end position="92"/>
    </location>
</feature>
<keyword evidence="1" id="KW-0472">Membrane</keyword>
<protein>
    <recommendedName>
        <fullName evidence="2">EamA domain-containing protein</fullName>
    </recommendedName>
</protein>
<dbReference type="PANTHER" id="PTHR22911">
    <property type="entry name" value="ACYL-MALONYL CONDENSING ENZYME-RELATED"/>
    <property type="match status" value="1"/>
</dbReference>
<feature type="transmembrane region" description="Helical" evidence="1">
    <location>
        <begin position="236"/>
        <end position="255"/>
    </location>
</feature>